<dbReference type="EMBL" id="LN649231">
    <property type="protein sequence ID" value="CEI70814.1"/>
    <property type="molecule type" value="Genomic_DNA"/>
</dbReference>
<evidence type="ECO:0000313" key="2">
    <source>
        <dbReference type="Proteomes" id="UP000245910"/>
    </source>
</evidence>
<sequence length="128" mass="14291">MNAELLAVPALTSALNPAEVDASDVTKRENCKLTLQWKSNWREGSLRRYRVQLITAPREDSHLSLYCSHVKRGQAQLSNIQCYWRDGMYVIDFSDADGPAGYVTYKRVFSQAGDVCACGTGCQVVKNL</sequence>
<dbReference type="Proteomes" id="UP000245910">
    <property type="component" value="Chromosome III"/>
</dbReference>
<reference evidence="2" key="1">
    <citation type="submission" date="2014-10" db="EMBL/GenBank/DDBJ databases">
        <authorList>
            <person name="King R."/>
        </authorList>
    </citation>
    <scope>NUCLEOTIDE SEQUENCE [LARGE SCALE GENOMIC DNA]</scope>
    <source>
        <strain evidence="2">A3/5</strain>
    </source>
</reference>
<accession>A0A2L2TIK8</accession>
<name>A0A2L2TIK8_9HYPO</name>
<evidence type="ECO:0000313" key="1">
    <source>
        <dbReference type="EMBL" id="CEI70814.1"/>
    </source>
</evidence>
<protein>
    <submittedName>
        <fullName evidence="1">Uncharacterized protein</fullName>
    </submittedName>
</protein>
<organism evidence="1 2">
    <name type="scientific">Fusarium venenatum</name>
    <dbReference type="NCBI Taxonomy" id="56646"/>
    <lineage>
        <taxon>Eukaryota</taxon>
        <taxon>Fungi</taxon>
        <taxon>Dikarya</taxon>
        <taxon>Ascomycota</taxon>
        <taxon>Pezizomycotina</taxon>
        <taxon>Sordariomycetes</taxon>
        <taxon>Hypocreomycetidae</taxon>
        <taxon>Hypocreales</taxon>
        <taxon>Nectriaceae</taxon>
        <taxon>Fusarium</taxon>
    </lineage>
</organism>
<dbReference type="AlphaFoldDB" id="A0A2L2TIK8"/>
<keyword evidence="2" id="KW-1185">Reference proteome</keyword>
<proteinExistence type="predicted"/>